<dbReference type="GO" id="GO:0006508">
    <property type="term" value="P:proteolysis"/>
    <property type="evidence" value="ECO:0007669"/>
    <property type="project" value="UniProtKB-KW"/>
</dbReference>
<dbReference type="InterPro" id="IPR000064">
    <property type="entry name" value="NLP_P60_dom"/>
</dbReference>
<dbReference type="PROSITE" id="PS51935">
    <property type="entry name" value="NLPC_P60"/>
    <property type="match status" value="1"/>
</dbReference>
<evidence type="ECO:0000259" key="5">
    <source>
        <dbReference type="PROSITE" id="PS51935"/>
    </source>
</evidence>
<keyword evidence="4" id="KW-0788">Thiol protease</keyword>
<reference evidence="6" key="1">
    <citation type="submission" date="2020-12" db="EMBL/GenBank/DDBJ databases">
        <title>Geomonas sp. Red875, isolated from river sediment.</title>
        <authorList>
            <person name="Xu Z."/>
            <person name="Zhang Z."/>
            <person name="Masuda Y."/>
            <person name="Itoh H."/>
            <person name="Senoo K."/>
        </authorList>
    </citation>
    <scope>NUCLEOTIDE SEQUENCE</scope>
    <source>
        <strain evidence="6">Red875</strain>
    </source>
</reference>
<feature type="domain" description="NlpC/P60" evidence="5">
    <location>
        <begin position="136"/>
        <end position="259"/>
    </location>
</feature>
<evidence type="ECO:0000313" key="6">
    <source>
        <dbReference type="EMBL" id="MBJ6727108.1"/>
    </source>
</evidence>
<gene>
    <name evidence="6" type="ORF">JFN93_20550</name>
</gene>
<dbReference type="InterPro" id="IPR038765">
    <property type="entry name" value="Papain-like_cys_pep_sf"/>
</dbReference>
<protein>
    <submittedName>
        <fullName evidence="6">C40 family peptidase</fullName>
    </submittedName>
</protein>
<dbReference type="PANTHER" id="PTHR47053:SF4">
    <property type="entry name" value="ENDOPEPTIDASE LYTE-RELATED"/>
    <property type="match status" value="1"/>
</dbReference>
<dbReference type="PANTHER" id="PTHR47053">
    <property type="entry name" value="MUREIN DD-ENDOPEPTIDASE MEPH-RELATED"/>
    <property type="match status" value="1"/>
</dbReference>
<dbReference type="SUPFAM" id="SSF54001">
    <property type="entry name" value="Cysteine proteinases"/>
    <property type="match status" value="1"/>
</dbReference>
<keyword evidence="2" id="KW-0645">Protease</keyword>
<keyword evidence="7" id="KW-1185">Reference proteome</keyword>
<dbReference type="Proteomes" id="UP000636888">
    <property type="component" value="Unassembled WGS sequence"/>
</dbReference>
<evidence type="ECO:0000256" key="1">
    <source>
        <dbReference type="ARBA" id="ARBA00007074"/>
    </source>
</evidence>
<dbReference type="Pfam" id="PF00877">
    <property type="entry name" value="NLPC_P60"/>
    <property type="match status" value="1"/>
</dbReference>
<keyword evidence="3" id="KW-0378">Hydrolase</keyword>
<name>A0A8J7M214_9BACT</name>
<dbReference type="EMBL" id="JAEMHM010000020">
    <property type="protein sequence ID" value="MBJ6727108.1"/>
    <property type="molecule type" value="Genomic_DNA"/>
</dbReference>
<proteinExistence type="inferred from homology"/>
<dbReference type="GO" id="GO:0008234">
    <property type="term" value="F:cysteine-type peptidase activity"/>
    <property type="evidence" value="ECO:0007669"/>
    <property type="project" value="UniProtKB-KW"/>
</dbReference>
<evidence type="ECO:0000256" key="2">
    <source>
        <dbReference type="ARBA" id="ARBA00022670"/>
    </source>
</evidence>
<dbReference type="RefSeq" id="WP_199386023.1">
    <property type="nucleotide sequence ID" value="NZ_JAEMHM010000020.1"/>
</dbReference>
<dbReference type="Gene3D" id="3.90.1720.10">
    <property type="entry name" value="endopeptidase domain like (from Nostoc punctiforme)"/>
    <property type="match status" value="1"/>
</dbReference>
<dbReference type="AlphaFoldDB" id="A0A8J7M214"/>
<organism evidence="6 7">
    <name type="scientific">Geomesophilobacter sediminis</name>
    <dbReference type="NCBI Taxonomy" id="2798584"/>
    <lineage>
        <taxon>Bacteria</taxon>
        <taxon>Pseudomonadati</taxon>
        <taxon>Thermodesulfobacteriota</taxon>
        <taxon>Desulfuromonadia</taxon>
        <taxon>Geobacterales</taxon>
        <taxon>Geobacteraceae</taxon>
        <taxon>Geomesophilobacter</taxon>
    </lineage>
</organism>
<comment type="caution">
    <text evidence="6">The sequence shown here is derived from an EMBL/GenBank/DDBJ whole genome shotgun (WGS) entry which is preliminary data.</text>
</comment>
<accession>A0A8J7M214</accession>
<evidence type="ECO:0000256" key="4">
    <source>
        <dbReference type="ARBA" id="ARBA00022807"/>
    </source>
</evidence>
<dbReference type="InterPro" id="IPR051202">
    <property type="entry name" value="Peptidase_C40"/>
</dbReference>
<evidence type="ECO:0000313" key="7">
    <source>
        <dbReference type="Proteomes" id="UP000636888"/>
    </source>
</evidence>
<sequence length="259" mass="26742">MTIASVQGKYPDLLIDNSSVRNPGAAGSSASAFESLLDRLNGTATSPTGAAADPQRAMMEVLRLEMLQSSLGLGHVDDGTSQPGADPLPNLISGLLRGVTGAPGAPGSAPSVVSNVASGAANNAATAAVSPQSAPVSGDADSIQQTAARFLGTPYRFGGEGPNGIDCSSFVQQVFQEHQVDLPRTAREQIQVGTEVPASELRKGDLVFFRTYASYPSHVGIYLGDGKMIHASSGKGEVTVSDMNSGYYRSRFLGAKRVV</sequence>
<comment type="similarity">
    <text evidence="1">Belongs to the peptidase C40 family.</text>
</comment>
<evidence type="ECO:0000256" key="3">
    <source>
        <dbReference type="ARBA" id="ARBA00022801"/>
    </source>
</evidence>